<name>A0A804JVY9_MUSAM</name>
<organism evidence="2 3">
    <name type="scientific">Musa acuminata subsp. malaccensis</name>
    <name type="common">Wild banana</name>
    <name type="synonym">Musa malaccensis</name>
    <dbReference type="NCBI Taxonomy" id="214687"/>
    <lineage>
        <taxon>Eukaryota</taxon>
        <taxon>Viridiplantae</taxon>
        <taxon>Streptophyta</taxon>
        <taxon>Embryophyta</taxon>
        <taxon>Tracheophyta</taxon>
        <taxon>Spermatophyta</taxon>
        <taxon>Magnoliopsida</taxon>
        <taxon>Liliopsida</taxon>
        <taxon>Zingiberales</taxon>
        <taxon>Musaceae</taxon>
        <taxon>Musa</taxon>
    </lineage>
</organism>
<gene>
    <name evidence="1" type="ORF">GSMUA_39860.1</name>
</gene>
<dbReference type="AlphaFoldDB" id="A0A804JVY9"/>
<reference evidence="2" key="2">
    <citation type="submission" date="2021-05" db="UniProtKB">
        <authorList>
            <consortium name="EnsemblPlants"/>
        </authorList>
    </citation>
    <scope>IDENTIFICATION</scope>
    <source>
        <strain evidence="2">subsp. malaccensis</strain>
    </source>
</reference>
<dbReference type="Gramene" id="Ma07_t15090.1">
    <property type="protein sequence ID" value="Ma07_p15090.1"/>
    <property type="gene ID" value="Ma07_g15090"/>
</dbReference>
<keyword evidence="3" id="KW-1185">Reference proteome</keyword>
<evidence type="ECO:0000313" key="3">
    <source>
        <dbReference type="Proteomes" id="UP000012960"/>
    </source>
</evidence>
<dbReference type="Proteomes" id="UP000012960">
    <property type="component" value="Unplaced"/>
</dbReference>
<evidence type="ECO:0000313" key="1">
    <source>
        <dbReference type="EMBL" id="CAG1856652.1"/>
    </source>
</evidence>
<protein>
    <submittedName>
        <fullName evidence="1">(wild Malaysian banana) hypothetical protein</fullName>
    </submittedName>
</protein>
<dbReference type="EnsemblPlants" id="Ma07_t15090.1">
    <property type="protein sequence ID" value="Ma07_p15090.1"/>
    <property type="gene ID" value="Ma07_g15090"/>
</dbReference>
<dbReference type="EMBL" id="HG996473">
    <property type="protein sequence ID" value="CAG1856652.1"/>
    <property type="molecule type" value="Genomic_DNA"/>
</dbReference>
<sequence length="73" mass="8052">MISQRDASVACRGVLQHLFNSIELGNLDTNISSNKMYHVLAIYLLELAIGVPIGHCLCLGNNIFMVYCMHATV</sequence>
<proteinExistence type="predicted"/>
<accession>A0A804JVY9</accession>
<evidence type="ECO:0000313" key="2">
    <source>
        <dbReference type="EnsemblPlants" id="Ma07_p15090.1"/>
    </source>
</evidence>
<dbReference type="InParanoid" id="A0A804JVY9"/>
<reference evidence="1" key="1">
    <citation type="submission" date="2021-03" db="EMBL/GenBank/DDBJ databases">
        <authorList>
            <consortium name="Genoscope - CEA"/>
            <person name="William W."/>
        </authorList>
    </citation>
    <scope>NUCLEOTIDE SEQUENCE</scope>
    <source>
        <strain evidence="1">Doubled-haploid Pahang</strain>
    </source>
</reference>